<gene>
    <name evidence="1" type="primary">g9443</name>
    <name evidence="1" type="ORF">NpPPO83_00009443</name>
</gene>
<evidence type="ECO:0000313" key="1">
    <source>
        <dbReference type="EMBL" id="GME39984.1"/>
    </source>
</evidence>
<protein>
    <submittedName>
        <fullName evidence="1">Integral membrane protein</fullName>
    </submittedName>
</protein>
<comment type="caution">
    <text evidence="1">The sequence shown here is derived from an EMBL/GenBank/DDBJ whole genome shotgun (WGS) entry which is preliminary data.</text>
</comment>
<accession>A0ACB5SGM5</accession>
<keyword evidence="2" id="KW-1185">Reference proteome</keyword>
<evidence type="ECO:0000313" key="2">
    <source>
        <dbReference type="Proteomes" id="UP001165186"/>
    </source>
</evidence>
<name>A0ACB5SGM5_9PEZI</name>
<dbReference type="EMBL" id="BSXG01000091">
    <property type="protein sequence ID" value="GME39984.1"/>
    <property type="molecule type" value="Genomic_DNA"/>
</dbReference>
<organism evidence="1 2">
    <name type="scientific">Neofusicoccum parvum</name>
    <dbReference type="NCBI Taxonomy" id="310453"/>
    <lineage>
        <taxon>Eukaryota</taxon>
        <taxon>Fungi</taxon>
        <taxon>Dikarya</taxon>
        <taxon>Ascomycota</taxon>
        <taxon>Pezizomycotina</taxon>
        <taxon>Dothideomycetes</taxon>
        <taxon>Dothideomycetes incertae sedis</taxon>
        <taxon>Botryosphaeriales</taxon>
        <taxon>Botryosphaeriaceae</taxon>
        <taxon>Neofusicoccum</taxon>
    </lineage>
</organism>
<dbReference type="Proteomes" id="UP001165186">
    <property type="component" value="Unassembled WGS sequence"/>
</dbReference>
<reference evidence="1" key="1">
    <citation type="submission" date="2024-09" db="EMBL/GenBank/DDBJ databases">
        <title>Draft Genome Sequences of Neofusicoccum parvum.</title>
        <authorList>
            <person name="Ashida A."/>
            <person name="Camagna M."/>
            <person name="Tanaka A."/>
            <person name="Takemoto D."/>
        </authorList>
    </citation>
    <scope>NUCLEOTIDE SEQUENCE</scope>
    <source>
        <strain evidence="1">PPO83</strain>
    </source>
</reference>
<sequence>MTGVVGGEVYVASKMVGHRWNEEANDVSIIAKLVLCSNLLYQVLTNATKSSFLLQYLRLFQQRWTQWACKVSLAVVFGAALYGFFGGIFMCNPATKYWNPSVPGHCSDAQKYWFASALLGILMDFVVWLLPMPLIKGLRLPLRQKLSLMAVFALGGFVCVVSILRILLVHMYAANDNMEGAGIAAITWSTVEANVGIICASLMVMKPLVAKVFPRLLDSTGPSRRNLRLPTITEDTMGPICWNRNWEWGSTNGAMCSASRPSSWMHAPQDSHAILVTKKSVVEANWTGRDSISGNTLRKPSRAYGRDSVV</sequence>
<proteinExistence type="predicted"/>